<proteinExistence type="predicted"/>
<keyword evidence="2" id="KW-0472">Membrane</keyword>
<feature type="transmembrane region" description="Helical" evidence="2">
    <location>
        <begin position="12"/>
        <end position="32"/>
    </location>
</feature>
<name>A0A1M6UAU4_9BACT</name>
<protein>
    <submittedName>
        <fullName evidence="3">PepSY-associated TM region</fullName>
    </submittedName>
</protein>
<keyword evidence="2" id="KW-0812">Transmembrane</keyword>
<sequence>MKVFFRNIHLYLSLVSGLIIAVVCFTGGVLVFEKELEQAWHPERYYVTPAAAPRLPLAQLTEAVRAYKPKAAIASVKVYADPARTVEISLAGAPSGEKKSEGKGEGAREGRAEARPEGAGRTAEGRQGEQGGENGRGEKGEGKGEKGGKGGQGGGEGGRGPVVFVNPYTAAVTGELNYRETFFFTMMALHRGMVGGPIGKLVVGISTVMFLFIIGTGIVLWWPASRKAVKQRLQVKWSGGWKRLNHDLHIVLGFYSALLLFVFGFTGLAWSFEWFNKGIYAVTNSPMERPEPPVSVVPASLATVAASEAVAPEAAPAAEGSATAAPAAGLSADAVLAQARTLAPQAVYYTLQLPKDATSSIRVATLRPDAVYENATDEVYLDQYSGSVLKSQTYEQRNLGQRVRGLFKPVHTGSIFGWPSKIVSLVVCLLGVTFPITGTIMWLNRLKKAKKKQRKLAAAA</sequence>
<evidence type="ECO:0000313" key="4">
    <source>
        <dbReference type="Proteomes" id="UP000183947"/>
    </source>
</evidence>
<dbReference type="RefSeq" id="WP_073282303.1">
    <property type="nucleotide sequence ID" value="NZ_FRAS01000005.1"/>
</dbReference>
<dbReference type="STRING" id="1121959.SAMN02746009_01298"/>
<reference evidence="4" key="1">
    <citation type="submission" date="2016-11" db="EMBL/GenBank/DDBJ databases">
        <authorList>
            <person name="Varghese N."/>
            <person name="Submissions S."/>
        </authorList>
    </citation>
    <scope>NUCLEOTIDE SEQUENCE [LARGE SCALE GENOMIC DNA]</scope>
    <source>
        <strain evidence="4">DSM 18569</strain>
    </source>
</reference>
<feature type="transmembrane region" description="Helical" evidence="2">
    <location>
        <begin position="201"/>
        <end position="222"/>
    </location>
</feature>
<keyword evidence="4" id="KW-1185">Reference proteome</keyword>
<evidence type="ECO:0000313" key="3">
    <source>
        <dbReference type="EMBL" id="SHK66306.1"/>
    </source>
</evidence>
<dbReference type="Proteomes" id="UP000183947">
    <property type="component" value="Unassembled WGS sequence"/>
</dbReference>
<dbReference type="PANTHER" id="PTHR34219:SF3">
    <property type="entry name" value="BLL7967 PROTEIN"/>
    <property type="match status" value="1"/>
</dbReference>
<dbReference type="OrthoDB" id="111691at2"/>
<feature type="compositionally biased region" description="Basic and acidic residues" evidence="1">
    <location>
        <begin position="96"/>
        <end position="127"/>
    </location>
</feature>
<feature type="transmembrane region" description="Helical" evidence="2">
    <location>
        <begin position="250"/>
        <end position="272"/>
    </location>
</feature>
<evidence type="ECO:0000256" key="2">
    <source>
        <dbReference type="SAM" id="Phobius"/>
    </source>
</evidence>
<feature type="compositionally biased region" description="Gly residues" evidence="1">
    <location>
        <begin position="149"/>
        <end position="158"/>
    </location>
</feature>
<dbReference type="AlphaFoldDB" id="A0A1M6UAU4"/>
<keyword evidence="2" id="KW-1133">Transmembrane helix</keyword>
<feature type="region of interest" description="Disordered" evidence="1">
    <location>
        <begin position="90"/>
        <end position="158"/>
    </location>
</feature>
<dbReference type="PANTHER" id="PTHR34219">
    <property type="entry name" value="IRON-REGULATED INNER MEMBRANE PROTEIN-RELATED"/>
    <property type="match status" value="1"/>
</dbReference>
<accession>A0A1M6UAU4</accession>
<dbReference type="Pfam" id="PF03929">
    <property type="entry name" value="PepSY_TM"/>
    <property type="match status" value="1"/>
</dbReference>
<dbReference type="EMBL" id="FRAS01000005">
    <property type="protein sequence ID" value="SHK66306.1"/>
    <property type="molecule type" value="Genomic_DNA"/>
</dbReference>
<dbReference type="InterPro" id="IPR005625">
    <property type="entry name" value="PepSY-ass_TM"/>
</dbReference>
<evidence type="ECO:0000256" key="1">
    <source>
        <dbReference type="SAM" id="MobiDB-lite"/>
    </source>
</evidence>
<feature type="transmembrane region" description="Helical" evidence="2">
    <location>
        <begin position="422"/>
        <end position="444"/>
    </location>
</feature>
<organism evidence="3 4">
    <name type="scientific">Hymenobacter psychrotolerans DSM 18569</name>
    <dbReference type="NCBI Taxonomy" id="1121959"/>
    <lineage>
        <taxon>Bacteria</taxon>
        <taxon>Pseudomonadati</taxon>
        <taxon>Bacteroidota</taxon>
        <taxon>Cytophagia</taxon>
        <taxon>Cytophagales</taxon>
        <taxon>Hymenobacteraceae</taxon>
        <taxon>Hymenobacter</taxon>
    </lineage>
</organism>
<gene>
    <name evidence="3" type="ORF">SAMN02746009_01298</name>
</gene>
<feature type="compositionally biased region" description="Basic and acidic residues" evidence="1">
    <location>
        <begin position="135"/>
        <end position="148"/>
    </location>
</feature>